<dbReference type="AlphaFoldDB" id="A0A1I7K7X5"/>
<accession>A0A1I7K7X5</accession>
<dbReference type="Proteomes" id="UP000182491">
    <property type="component" value="Unassembled WGS sequence"/>
</dbReference>
<organism evidence="2 3">
    <name type="scientific">Pontibacter akesuensis</name>
    <dbReference type="NCBI Taxonomy" id="388950"/>
    <lineage>
        <taxon>Bacteria</taxon>
        <taxon>Pseudomonadati</taxon>
        <taxon>Bacteroidota</taxon>
        <taxon>Cytophagia</taxon>
        <taxon>Cytophagales</taxon>
        <taxon>Hymenobacteraceae</taxon>
        <taxon>Pontibacter</taxon>
    </lineage>
</organism>
<feature type="transmembrane region" description="Helical" evidence="1">
    <location>
        <begin position="172"/>
        <end position="192"/>
    </location>
</feature>
<gene>
    <name evidence="2" type="ORF">SAMN04487941_3487</name>
</gene>
<sequence length="225" mass="26044">MKISFNTTLHSFWHRVLIWLFCMAAGFAIPFFLFPDGQLVPFALTLISLLALAWYLSERFCRGIVRLSLTDAGLSRAWLKQFPMQRRPNSTIQWGEIKTYTIISGEEEIVSQLKLELHKGRTITLAHDTADINQHGFLEFLQAFEKEVIIHNSHIQQRQQIMAGTPFFQTKAGLATVYAVAAVILGTSFFVYESRVTSNYFIPFIASYLIYWVHNQEKNTLRNWF</sequence>
<feature type="transmembrane region" description="Helical" evidence="1">
    <location>
        <begin position="39"/>
        <end position="56"/>
    </location>
</feature>
<reference evidence="3" key="1">
    <citation type="submission" date="2016-10" db="EMBL/GenBank/DDBJ databases">
        <authorList>
            <person name="Varghese N."/>
        </authorList>
    </citation>
    <scope>NUCLEOTIDE SEQUENCE [LARGE SCALE GENOMIC DNA]</scope>
    <source>
        <strain evidence="3">DSM 18820</strain>
    </source>
</reference>
<protein>
    <submittedName>
        <fullName evidence="2">Uncharacterized protein</fullName>
    </submittedName>
</protein>
<dbReference type="EMBL" id="FPCA01000004">
    <property type="protein sequence ID" value="SFU93506.1"/>
    <property type="molecule type" value="Genomic_DNA"/>
</dbReference>
<feature type="transmembrane region" description="Helical" evidence="1">
    <location>
        <begin position="198"/>
        <end position="214"/>
    </location>
</feature>
<dbReference type="RefSeq" id="WP_068837202.1">
    <property type="nucleotide sequence ID" value="NZ_BMXC01000004.1"/>
</dbReference>
<keyword evidence="1" id="KW-0812">Transmembrane</keyword>
<name>A0A1I7K7X5_9BACT</name>
<feature type="transmembrane region" description="Helical" evidence="1">
    <location>
        <begin position="12"/>
        <end position="33"/>
    </location>
</feature>
<proteinExistence type="predicted"/>
<keyword evidence="1" id="KW-0472">Membrane</keyword>
<evidence type="ECO:0000313" key="2">
    <source>
        <dbReference type="EMBL" id="SFU93506.1"/>
    </source>
</evidence>
<keyword evidence="1" id="KW-1133">Transmembrane helix</keyword>
<keyword evidence="3" id="KW-1185">Reference proteome</keyword>
<evidence type="ECO:0000313" key="3">
    <source>
        <dbReference type="Proteomes" id="UP000182491"/>
    </source>
</evidence>
<evidence type="ECO:0000256" key="1">
    <source>
        <dbReference type="SAM" id="Phobius"/>
    </source>
</evidence>